<dbReference type="PANTHER" id="PTHR43546:SF3">
    <property type="entry name" value="UPF0173 METAL-DEPENDENT HYDROLASE MJ1163"/>
    <property type="match status" value="1"/>
</dbReference>
<feature type="domain" description="Metallo-beta-lactamase" evidence="1">
    <location>
        <begin position="7"/>
        <end position="179"/>
    </location>
</feature>
<dbReference type="InterPro" id="IPR050114">
    <property type="entry name" value="UPF0173_UPF0282_UlaG_hydrolase"/>
</dbReference>
<protein>
    <submittedName>
        <fullName evidence="2">MBL fold metallo-hydrolase</fullName>
    </submittedName>
</protein>
<keyword evidence="2" id="KW-0378">Hydrolase</keyword>
<reference evidence="2 3" key="1">
    <citation type="submission" date="2019-06" db="EMBL/GenBank/DDBJ databases">
        <authorList>
            <person name="Li F."/>
        </authorList>
    </citation>
    <scope>NUCLEOTIDE SEQUENCE [LARGE SCALE GENOMIC DNA]</scope>
    <source>
        <strain evidence="2 3">10F1D-1</strain>
    </source>
</reference>
<organism evidence="2 3">
    <name type="scientific">Schumannella soli</name>
    <dbReference type="NCBI Taxonomy" id="2590779"/>
    <lineage>
        <taxon>Bacteria</taxon>
        <taxon>Bacillati</taxon>
        <taxon>Actinomycetota</taxon>
        <taxon>Actinomycetes</taxon>
        <taxon>Micrococcales</taxon>
        <taxon>Microbacteriaceae</taxon>
        <taxon>Schumannella</taxon>
    </lineage>
</organism>
<dbReference type="Pfam" id="PF13483">
    <property type="entry name" value="Lactamase_B_3"/>
    <property type="match status" value="1"/>
</dbReference>
<dbReference type="Gene3D" id="3.60.15.10">
    <property type="entry name" value="Ribonuclease Z/Hydroxyacylglutathione hydrolase-like"/>
    <property type="match status" value="1"/>
</dbReference>
<gene>
    <name evidence="2" type="ORF">FJ657_15500</name>
</gene>
<evidence type="ECO:0000313" key="2">
    <source>
        <dbReference type="EMBL" id="TPW74052.1"/>
    </source>
</evidence>
<dbReference type="SUPFAM" id="SSF56281">
    <property type="entry name" value="Metallo-hydrolase/oxidoreductase"/>
    <property type="match status" value="1"/>
</dbReference>
<accession>A0A506XWK3</accession>
<keyword evidence="3" id="KW-1185">Reference proteome</keyword>
<dbReference type="EMBL" id="VHQG01000005">
    <property type="protein sequence ID" value="TPW74052.1"/>
    <property type="molecule type" value="Genomic_DNA"/>
</dbReference>
<name>A0A506XWK3_9MICO</name>
<dbReference type="GO" id="GO:0016787">
    <property type="term" value="F:hydrolase activity"/>
    <property type="evidence" value="ECO:0007669"/>
    <property type="project" value="UniProtKB-KW"/>
</dbReference>
<dbReference type="AlphaFoldDB" id="A0A506XWK3"/>
<dbReference type="PANTHER" id="PTHR43546">
    <property type="entry name" value="UPF0173 METAL-DEPENDENT HYDROLASE MJ1163-RELATED"/>
    <property type="match status" value="1"/>
</dbReference>
<dbReference type="InterPro" id="IPR001279">
    <property type="entry name" value="Metallo-B-lactamas"/>
</dbReference>
<dbReference type="Proteomes" id="UP000316252">
    <property type="component" value="Unassembled WGS sequence"/>
</dbReference>
<evidence type="ECO:0000313" key="3">
    <source>
        <dbReference type="Proteomes" id="UP000316252"/>
    </source>
</evidence>
<comment type="caution">
    <text evidence="2">The sequence shown here is derived from an EMBL/GenBank/DDBJ whole genome shotgun (WGS) entry which is preliminary data.</text>
</comment>
<dbReference type="RefSeq" id="WP_141164631.1">
    <property type="nucleotide sequence ID" value="NZ_VHQG01000005.1"/>
</dbReference>
<evidence type="ECO:0000259" key="1">
    <source>
        <dbReference type="SMART" id="SM00849"/>
    </source>
</evidence>
<dbReference type="InterPro" id="IPR036866">
    <property type="entry name" value="RibonucZ/Hydroxyglut_hydro"/>
</dbReference>
<dbReference type="OrthoDB" id="3190691at2"/>
<proteinExistence type="predicted"/>
<dbReference type="SMART" id="SM00849">
    <property type="entry name" value="Lactamase_B"/>
    <property type="match status" value="1"/>
</dbReference>
<sequence length="214" mass="22222">MELTKHTHATIVLSNADRSLVIDPGSYTPNSAELVAATTAVLITHDHPDHYDAGILTAALAAQPELRVWAPANVAAELTAAGAHSDRVTAVGAGDSFDAAGFPVEVVGGTHAVIHSDIPEMSNVGYLIAGDVYHPGDAYFVPSAPVTTLLAPTSGPWAKLGELVDFVRAVKPVRAIQIHDLMLSDAGKGSFAQFAQQLTGIELVTLADGQSITL</sequence>